<dbReference type="InterPro" id="IPR018835">
    <property type="entry name" value="RNA-binding_domain_put"/>
</dbReference>
<feature type="region of interest" description="Disordered" evidence="4">
    <location>
        <begin position="1007"/>
        <end position="1073"/>
    </location>
</feature>
<dbReference type="PANTHER" id="PTHR14089:SF8">
    <property type="entry name" value="RNA-BINDING PROTEIN MRN1"/>
    <property type="match status" value="1"/>
</dbReference>
<dbReference type="GeneID" id="4839303"/>
<dbReference type="InterPro" id="IPR035979">
    <property type="entry name" value="RBD_domain_sf"/>
</dbReference>
<feature type="coiled-coil region" evidence="3">
    <location>
        <begin position="959"/>
        <end position="986"/>
    </location>
</feature>
<organism evidence="6 7">
    <name type="scientific">Scheffersomyces stipitis (strain ATCC 58785 / CBS 6054 / NBRC 10063 / NRRL Y-11545)</name>
    <name type="common">Yeast</name>
    <name type="synonym">Pichia stipitis</name>
    <dbReference type="NCBI Taxonomy" id="322104"/>
    <lineage>
        <taxon>Eukaryota</taxon>
        <taxon>Fungi</taxon>
        <taxon>Dikarya</taxon>
        <taxon>Ascomycota</taxon>
        <taxon>Saccharomycotina</taxon>
        <taxon>Pichiomycetes</taxon>
        <taxon>Debaryomycetaceae</taxon>
        <taxon>Scheffersomyces</taxon>
    </lineage>
</organism>
<keyword evidence="3" id="KW-0175">Coiled coil</keyword>
<dbReference type="Gene3D" id="3.30.70.330">
    <property type="match status" value="2"/>
</dbReference>
<dbReference type="InParanoid" id="A3LW10"/>
<name>A3LW10_PICST</name>
<dbReference type="HOGENOM" id="CLU_285123_0_0_1"/>
<dbReference type="KEGG" id="pic:PICST_67901"/>
<feature type="compositionally biased region" description="Polar residues" evidence="4">
    <location>
        <begin position="895"/>
        <end position="909"/>
    </location>
</feature>
<dbReference type="InterPro" id="IPR000504">
    <property type="entry name" value="RRM_dom"/>
</dbReference>
<evidence type="ECO:0000313" key="6">
    <source>
        <dbReference type="EMBL" id="ABN67207.2"/>
    </source>
</evidence>
<evidence type="ECO:0000259" key="5">
    <source>
        <dbReference type="PROSITE" id="PS50102"/>
    </source>
</evidence>
<keyword evidence="7" id="KW-1185">Reference proteome</keyword>
<dbReference type="OrthoDB" id="6407164at2759"/>
<evidence type="ECO:0000256" key="1">
    <source>
        <dbReference type="ARBA" id="ARBA00022884"/>
    </source>
</evidence>
<feature type="region of interest" description="Disordered" evidence="4">
    <location>
        <begin position="95"/>
        <end position="140"/>
    </location>
</feature>
<dbReference type="EMBL" id="CP000499">
    <property type="protein sequence ID" value="ABN67207.2"/>
    <property type="molecule type" value="Genomic_DNA"/>
</dbReference>
<dbReference type="Pfam" id="PF10378">
    <property type="entry name" value="RRM"/>
    <property type="match status" value="1"/>
</dbReference>
<feature type="region of interest" description="Disordered" evidence="4">
    <location>
        <begin position="344"/>
        <end position="410"/>
    </location>
</feature>
<dbReference type="AlphaFoldDB" id="A3LW10"/>
<dbReference type="RefSeq" id="XP_001385236.2">
    <property type="nucleotide sequence ID" value="XM_001385199.1"/>
</dbReference>
<evidence type="ECO:0000256" key="4">
    <source>
        <dbReference type="SAM" id="MobiDB-lite"/>
    </source>
</evidence>
<dbReference type="Proteomes" id="UP000002258">
    <property type="component" value="Chromosome 5"/>
</dbReference>
<dbReference type="GO" id="GO:0010494">
    <property type="term" value="C:cytoplasmic stress granule"/>
    <property type="evidence" value="ECO:0007669"/>
    <property type="project" value="TreeGrafter"/>
</dbReference>
<dbReference type="OMA" id="PIEYCKM"/>
<dbReference type="InterPro" id="IPR012677">
    <property type="entry name" value="Nucleotide-bd_a/b_plait_sf"/>
</dbReference>
<dbReference type="InterPro" id="IPR039171">
    <property type="entry name" value="Cwc2/Slt11"/>
</dbReference>
<evidence type="ECO:0000313" key="7">
    <source>
        <dbReference type="Proteomes" id="UP000002258"/>
    </source>
</evidence>
<accession>A3LW10</accession>
<dbReference type="PROSITE" id="PS50102">
    <property type="entry name" value="RRM"/>
    <property type="match status" value="1"/>
</dbReference>
<dbReference type="PANTHER" id="PTHR14089">
    <property type="entry name" value="PRE-MRNA-SPLICING FACTOR RBM22"/>
    <property type="match status" value="1"/>
</dbReference>
<keyword evidence="1 2" id="KW-0694">RNA-binding</keyword>
<dbReference type="eggNOG" id="KOG0118">
    <property type="taxonomic scope" value="Eukaryota"/>
</dbReference>
<dbReference type="SUPFAM" id="SSF54928">
    <property type="entry name" value="RNA-binding domain, RBD"/>
    <property type="match status" value="2"/>
</dbReference>
<feature type="region of interest" description="Disordered" evidence="4">
    <location>
        <begin position="892"/>
        <end position="930"/>
    </location>
</feature>
<dbReference type="GO" id="GO:0003729">
    <property type="term" value="F:mRNA binding"/>
    <property type="evidence" value="ECO:0007669"/>
    <property type="project" value="TreeGrafter"/>
</dbReference>
<feature type="compositionally biased region" description="Acidic residues" evidence="4">
    <location>
        <begin position="1012"/>
        <end position="1032"/>
    </location>
</feature>
<dbReference type="STRING" id="322104.A3LW10"/>
<feature type="compositionally biased region" description="Basic residues" evidence="4">
    <location>
        <begin position="99"/>
        <end position="121"/>
    </location>
</feature>
<feature type="compositionally biased region" description="Low complexity" evidence="4">
    <location>
        <begin position="127"/>
        <end position="140"/>
    </location>
</feature>
<feature type="compositionally biased region" description="Polar residues" evidence="4">
    <location>
        <begin position="1058"/>
        <end position="1071"/>
    </location>
</feature>
<sequence length="1257" mass="140900">MFPQTVYYSRPMDSVQYQNKHYPHVQLHPHQVLNQQQQPSQPPLTPLDLTYSQSMLPSNLLMGSPYFASPASMHFPPQAQQHAVYQMVPPSPVMASPRQNHRTFSHSSHHSNSHNHNHHSQHGSPYLTHLNNTTSSNSSNSLLNHNLDQLNLSRTVILKNLDPNLTLNDLLNEVEYGPIEYCKMFTKATSKSILARDPSYPKEVKVCYISFINSKISILFHLRYLKNASQMSALKAKLNDSKHLRIQLNDTASVSPIGSATNTLVPTTNNQDFIKLKTLNYILEFNATRCLLIKFTIKIKPEIADVPENSRIEHIKLFINNQCLKFGDVEDFIIDLNTQIEQNSQSDKKSEVTVDSDDSALAAPPLRTSETEEAAKEEEDPDSKELKESEEQIEDEKDSTNQATPSESDVRFPGSVIVHFTSIDAAIKTYESYLRRIQHDIQRLINNKEGTTKKRTSRDVNEVNLRYDIKFSNVSFHQDRCDRTPVEPASNLQKKKSKPSVGGAGVTKSHIQQFTNIPEEDVDPLDTASDILAGSGSASKSDCTAPAHQNLMDSLSPTSSLVDDPSLSISSGESPIPMSKQPVVGHRDEVDVADDDDSLDHDVLNSSNYSTSVMSQNSGYSPYPRYQALQTYFPAMMPIMPTTSHPGMSNPVGPSSGSATGSNYQMNPDPFNVGNRTIYLGNLHPNTTIEEIANNVRAGGLVESINYHQEKKVCFITFVDPGIALKFYLNHQVLHQLIIHGYDITVGWAKQHSGPVSREVSLAVTAGASRNVYIGIKLIREPNPDGSTPVKPRLPAEDELREDFSKFGELEQINFYHNKDCGFLNFLHIIDAIKLVEIFENDAKIAISKLRKLLRHEKTEDVDIFYNKYKPFKISFAKDRCGNQPKFSFKKKMSGTGSTYKQYQQNRNKSIPKNKKDKFGDEVYDDEDYDEETRMNETDAFMAETISEEAAMVFGIISNSEKQENEEEKAEVAEDLEKNGDSAEAEIFPAVEESKDGKNPAVDNILGISEATEPEDNGDEELDEDEEDEDDVSIIIGSDETTSTTAHNSNKEYKKRSNSANGNHQQSNGRFQQRVYHNRYNNSDLSIHMKKSSRNSSNVSLNSNYGKYSHPPSVQHHQGFKFASSPYMQQQVYYYPQSGRNGSVSAVRPAPVYAPSYNGNFYPGQAIPAPPQQFYQPAPQQRYNPASSVAPPVHKGGMYSTSGSQVMAQYLAKSQHDNLIYAANILANEVDVDEDSEYDQYVYSSRHASVSSNKSKR</sequence>
<evidence type="ECO:0000256" key="2">
    <source>
        <dbReference type="PROSITE-ProRule" id="PRU00176"/>
    </source>
</evidence>
<feature type="region of interest" description="Disordered" evidence="4">
    <location>
        <begin position="480"/>
        <end position="582"/>
    </location>
</feature>
<gene>
    <name evidence="6" type="ORF">PICST_67901</name>
</gene>
<proteinExistence type="predicted"/>
<dbReference type="FunCoup" id="A3LW10">
    <property type="interactions" value="229"/>
</dbReference>
<feature type="compositionally biased region" description="Polar residues" evidence="4">
    <location>
        <begin position="551"/>
        <end position="573"/>
    </location>
</feature>
<evidence type="ECO:0000256" key="3">
    <source>
        <dbReference type="SAM" id="Coils"/>
    </source>
</evidence>
<feature type="compositionally biased region" description="Polar residues" evidence="4">
    <location>
        <begin position="1039"/>
        <end position="1048"/>
    </location>
</feature>
<reference evidence="6 7" key="1">
    <citation type="journal article" date="2007" name="Nat. Biotechnol.">
        <title>Genome sequence of the lignocellulose-bioconverting and xylose-fermenting yeast Pichia stipitis.</title>
        <authorList>
            <person name="Jeffries T.W."/>
            <person name="Grigoriev I.V."/>
            <person name="Grimwood J."/>
            <person name="Laplaza J.M."/>
            <person name="Aerts A."/>
            <person name="Salamov A."/>
            <person name="Schmutz J."/>
            <person name="Lindquist E."/>
            <person name="Dehal P."/>
            <person name="Shapiro H."/>
            <person name="Jin Y.S."/>
            <person name="Passoth V."/>
            <person name="Richardson P.M."/>
        </authorList>
    </citation>
    <scope>NUCLEOTIDE SEQUENCE [LARGE SCALE GENOMIC DNA]</scope>
    <source>
        <strain evidence="7">ATCC 58785 / CBS 6054 / NBRC 10063 / NRRL Y-11545</strain>
    </source>
</reference>
<protein>
    <recommendedName>
        <fullName evidence="5">RRM domain-containing protein</fullName>
    </recommendedName>
</protein>
<feature type="domain" description="RRM" evidence="5">
    <location>
        <begin position="676"/>
        <end position="751"/>
    </location>
</feature>
<dbReference type="SMART" id="SM00360">
    <property type="entry name" value="RRM"/>
    <property type="match status" value="2"/>
</dbReference>